<evidence type="ECO:0000259" key="1">
    <source>
        <dbReference type="PROSITE" id="PS50181"/>
    </source>
</evidence>
<organism evidence="2 4">
    <name type="scientific">Cinchona calisaya</name>
    <dbReference type="NCBI Taxonomy" id="153742"/>
    <lineage>
        <taxon>Eukaryota</taxon>
        <taxon>Viridiplantae</taxon>
        <taxon>Streptophyta</taxon>
        <taxon>Embryophyta</taxon>
        <taxon>Tracheophyta</taxon>
        <taxon>Spermatophyta</taxon>
        <taxon>Magnoliopsida</taxon>
        <taxon>eudicotyledons</taxon>
        <taxon>Gunneridae</taxon>
        <taxon>Pentapetalae</taxon>
        <taxon>asterids</taxon>
        <taxon>lamiids</taxon>
        <taxon>Gentianales</taxon>
        <taxon>Rubiaceae</taxon>
        <taxon>Cinchonoideae</taxon>
        <taxon>Cinchoneae</taxon>
        <taxon>Cinchona</taxon>
    </lineage>
</organism>
<dbReference type="EMBL" id="JBJUIK010000005">
    <property type="protein sequence ID" value="KAL3527691.1"/>
    <property type="molecule type" value="Genomic_DNA"/>
</dbReference>
<dbReference type="AlphaFoldDB" id="A0ABD3A7F0"/>
<gene>
    <name evidence="2" type="ORF">ACH5RR_012325</name>
    <name evidence="3" type="ORF">ACH5RR_012347</name>
</gene>
<dbReference type="PANTHER" id="PTHR31672:SF13">
    <property type="entry name" value="F-BOX PROTEIN CPR30-LIKE"/>
    <property type="match status" value="1"/>
</dbReference>
<dbReference type="PROSITE" id="PS50181">
    <property type="entry name" value="FBOX"/>
    <property type="match status" value="1"/>
</dbReference>
<dbReference type="Proteomes" id="UP001630127">
    <property type="component" value="Unassembled WGS sequence"/>
</dbReference>
<feature type="domain" description="F-box" evidence="1">
    <location>
        <begin position="5"/>
        <end position="51"/>
    </location>
</feature>
<dbReference type="InterPro" id="IPR050796">
    <property type="entry name" value="SCF_F-box_component"/>
</dbReference>
<dbReference type="InterPro" id="IPR013187">
    <property type="entry name" value="F-box-assoc_dom_typ3"/>
</dbReference>
<dbReference type="PANTHER" id="PTHR31672">
    <property type="entry name" value="BNACNNG10540D PROTEIN"/>
    <property type="match status" value="1"/>
</dbReference>
<evidence type="ECO:0000313" key="3">
    <source>
        <dbReference type="EMBL" id="KAL3527691.1"/>
    </source>
</evidence>
<evidence type="ECO:0000313" key="4">
    <source>
        <dbReference type="Proteomes" id="UP001630127"/>
    </source>
</evidence>
<dbReference type="InterPro" id="IPR036047">
    <property type="entry name" value="F-box-like_dom_sf"/>
</dbReference>
<proteinExistence type="predicted"/>
<dbReference type="NCBIfam" id="TIGR01640">
    <property type="entry name" value="F_box_assoc_1"/>
    <property type="match status" value="1"/>
</dbReference>
<dbReference type="CDD" id="cd22157">
    <property type="entry name" value="F-box_AtFBW1-like"/>
    <property type="match status" value="1"/>
</dbReference>
<dbReference type="Pfam" id="PF08268">
    <property type="entry name" value="FBA_3"/>
    <property type="match status" value="1"/>
</dbReference>
<dbReference type="EMBL" id="JBJUIK010000005">
    <property type="protein sequence ID" value="KAL3527669.1"/>
    <property type="molecule type" value="Genomic_DNA"/>
</dbReference>
<accession>A0ABD3A7F0</accession>
<dbReference type="SUPFAM" id="SSF81383">
    <property type="entry name" value="F-box domain"/>
    <property type="match status" value="1"/>
</dbReference>
<comment type="caution">
    <text evidence="2">The sequence shown here is derived from an EMBL/GenBank/DDBJ whole genome shotgun (WGS) entry which is preliminary data.</text>
</comment>
<dbReference type="InterPro" id="IPR017451">
    <property type="entry name" value="F-box-assoc_interact_dom"/>
</dbReference>
<dbReference type="Gene3D" id="1.20.1280.50">
    <property type="match status" value="1"/>
</dbReference>
<dbReference type="InterPro" id="IPR001810">
    <property type="entry name" value="F-box_dom"/>
</dbReference>
<protein>
    <recommendedName>
        <fullName evidence="1">F-box domain-containing protein</fullName>
    </recommendedName>
</protein>
<dbReference type="SMART" id="SM00256">
    <property type="entry name" value="FBOX"/>
    <property type="match status" value="1"/>
</dbReference>
<reference evidence="2 4" key="1">
    <citation type="submission" date="2024-11" db="EMBL/GenBank/DDBJ databases">
        <title>A near-complete genome assembly of Cinchona calisaya.</title>
        <authorList>
            <person name="Lian D.C."/>
            <person name="Zhao X.W."/>
            <person name="Wei L."/>
        </authorList>
    </citation>
    <scope>NUCLEOTIDE SEQUENCE [LARGE SCALE GENOMIC DNA]</scope>
    <source>
        <tissue evidence="2">Nenye</tissue>
    </source>
</reference>
<keyword evidence="4" id="KW-1185">Reference proteome</keyword>
<evidence type="ECO:0000313" key="2">
    <source>
        <dbReference type="EMBL" id="KAL3527669.1"/>
    </source>
</evidence>
<dbReference type="Pfam" id="PF00646">
    <property type="entry name" value="F-box"/>
    <property type="match status" value="1"/>
</dbReference>
<name>A0ABD3A7F0_9GENT</name>
<sequence length="403" mass="45801">MKSSISSLPRIPDDIIIEILTRLPVKSLVRFCCVSKFWQNLITKNRVFIHSQLQNSVNNLSGFSNVLLLNSDEWPSHCTCHENPDIQPQKLAEEVMRASNNLPEVYRLIFRQGKFTLAGCCNGIICLIKYCINCPSRDEKFVVYLCNPALHQFRALPPGNFQALSYISRTSLCLFFDQVSDDYKVVRITPGCNFWLVDIYSISNNSWKPFSSEIVPPWSQPQYLWERPVVYNGSAYWLGCCIENWRSYILNVLDLFQERIGEIVIPDGVQHPHLDFFQGSLAIIGWISTRKKGLWVMKEDSRTAAAGGGGGGGITWTKQLVLPSAITFYKPIRTVGVLFTEKYLMASFEGTVISYDFKNQKVEDQNGVILDGSKRHEYVVADYVPSLFSVIPPPLAEEEFSHT</sequence>